<dbReference type="eggNOG" id="COG3239">
    <property type="taxonomic scope" value="Bacteria"/>
</dbReference>
<keyword evidence="1" id="KW-0472">Membrane</keyword>
<dbReference type="EMBL" id="ASRX01000023">
    <property type="protein sequence ID" value="EYF05458.1"/>
    <property type="molecule type" value="Genomic_DNA"/>
</dbReference>
<evidence type="ECO:0000313" key="3">
    <source>
        <dbReference type="EMBL" id="EYF05458.1"/>
    </source>
</evidence>
<name>A0A017T872_9BACT</name>
<evidence type="ECO:0000256" key="1">
    <source>
        <dbReference type="SAM" id="Phobius"/>
    </source>
</evidence>
<dbReference type="AlphaFoldDB" id="A0A017T872"/>
<dbReference type="InterPro" id="IPR005804">
    <property type="entry name" value="FA_desaturase_dom"/>
</dbReference>
<evidence type="ECO:0000259" key="2">
    <source>
        <dbReference type="Pfam" id="PF00487"/>
    </source>
</evidence>
<comment type="caution">
    <text evidence="3">The sequence shown here is derived from an EMBL/GenBank/DDBJ whole genome shotgun (WGS) entry which is preliminary data.</text>
</comment>
<protein>
    <recommendedName>
        <fullName evidence="2">Fatty acid desaturase domain-containing protein</fullName>
    </recommendedName>
</protein>
<dbReference type="GO" id="GO:0006629">
    <property type="term" value="P:lipid metabolic process"/>
    <property type="evidence" value="ECO:0007669"/>
    <property type="project" value="InterPro"/>
</dbReference>
<feature type="transmembrane region" description="Helical" evidence="1">
    <location>
        <begin position="191"/>
        <end position="211"/>
    </location>
</feature>
<keyword evidence="4" id="KW-1185">Reference proteome</keyword>
<proteinExistence type="predicted"/>
<dbReference type="Proteomes" id="UP000019678">
    <property type="component" value="Unassembled WGS sequence"/>
</dbReference>
<keyword evidence="1" id="KW-1133">Transmembrane helix</keyword>
<evidence type="ECO:0000313" key="4">
    <source>
        <dbReference type="Proteomes" id="UP000019678"/>
    </source>
</evidence>
<dbReference type="Pfam" id="PF00487">
    <property type="entry name" value="FA_desaturase"/>
    <property type="match status" value="1"/>
</dbReference>
<dbReference type="STRING" id="1192034.CAP_3185"/>
<accession>A0A017T872</accession>
<sequence length="388" mass="43786">MREALQRFPAFTQGFWTWLTGKALPGQKPRFPVGPWGYLFRTVLTFGAGFAMSTLAVVGALPAPALWVLLGWGLCLNGSRNMALVLVHQCGHHRFTGNAKVDRFVGECLSVLLVSQDVVSYRHDHHKLHHGPRSFTTDQDPVVIFIRRFGFRAGLSRRSLWVNTLKTMFSPYFHGSYLHSRFKYNLFSTRGARRIAGWGYLGAWLCLILLVEGMWKVWLVAFAVPVFFLYHQSAFLELLTEHAWFLAPVPGETPREFVARRCWGRFCASPLPEAGLPAGARVIAWIRWTAVMFFYHLPVRFLVLAGDAPQHDFHHRHPGTMDWPQATYARQSDVDAGHGGWPEYRDVWGLHVAIQHVFDALARLPAAAGGDLRNSALAAHPSIHSTEP</sequence>
<gene>
    <name evidence="3" type="ORF">CAP_3185</name>
</gene>
<feature type="domain" description="Fatty acid desaturase" evidence="2">
    <location>
        <begin position="67"/>
        <end position="261"/>
    </location>
</feature>
<organism evidence="3 4">
    <name type="scientific">Chondromyces apiculatus DSM 436</name>
    <dbReference type="NCBI Taxonomy" id="1192034"/>
    <lineage>
        <taxon>Bacteria</taxon>
        <taxon>Pseudomonadati</taxon>
        <taxon>Myxococcota</taxon>
        <taxon>Polyangia</taxon>
        <taxon>Polyangiales</taxon>
        <taxon>Polyangiaceae</taxon>
        <taxon>Chondromyces</taxon>
    </lineage>
</organism>
<reference evidence="3 4" key="1">
    <citation type="submission" date="2013-05" db="EMBL/GenBank/DDBJ databases">
        <title>Genome assembly of Chondromyces apiculatus DSM 436.</title>
        <authorList>
            <person name="Sharma G."/>
            <person name="Khatri I."/>
            <person name="Kaur C."/>
            <person name="Mayilraj S."/>
            <person name="Subramanian S."/>
        </authorList>
    </citation>
    <scope>NUCLEOTIDE SEQUENCE [LARGE SCALE GENOMIC DNA]</scope>
    <source>
        <strain evidence="3 4">DSM 436</strain>
    </source>
</reference>
<keyword evidence="1" id="KW-0812">Transmembrane</keyword>